<keyword evidence="1" id="KW-0812">Transmembrane</keyword>
<comment type="caution">
    <text evidence="2">The sequence shown here is derived from an EMBL/GenBank/DDBJ whole genome shotgun (WGS) entry which is preliminary data.</text>
</comment>
<organism evidence="2">
    <name type="scientific">marine sediment metagenome</name>
    <dbReference type="NCBI Taxonomy" id="412755"/>
    <lineage>
        <taxon>unclassified sequences</taxon>
        <taxon>metagenomes</taxon>
        <taxon>ecological metagenomes</taxon>
    </lineage>
</organism>
<reference evidence="2" key="1">
    <citation type="journal article" date="2014" name="Front. Microbiol.">
        <title>High frequency of phylogenetically diverse reductive dehalogenase-homologous genes in deep subseafloor sedimentary metagenomes.</title>
        <authorList>
            <person name="Kawai M."/>
            <person name="Futagami T."/>
            <person name="Toyoda A."/>
            <person name="Takaki Y."/>
            <person name="Nishi S."/>
            <person name="Hori S."/>
            <person name="Arai W."/>
            <person name="Tsubouchi T."/>
            <person name="Morono Y."/>
            <person name="Uchiyama I."/>
            <person name="Ito T."/>
            <person name="Fujiyama A."/>
            <person name="Inagaki F."/>
            <person name="Takami H."/>
        </authorList>
    </citation>
    <scope>NUCLEOTIDE SEQUENCE</scope>
    <source>
        <strain evidence="2">Expedition CK06-06</strain>
    </source>
</reference>
<feature type="transmembrane region" description="Helical" evidence="1">
    <location>
        <begin position="179"/>
        <end position="197"/>
    </location>
</feature>
<evidence type="ECO:0000256" key="1">
    <source>
        <dbReference type="SAM" id="Phobius"/>
    </source>
</evidence>
<proteinExistence type="predicted"/>
<keyword evidence="1" id="KW-1133">Transmembrane helix</keyword>
<feature type="transmembrane region" description="Helical" evidence="1">
    <location>
        <begin position="217"/>
        <end position="236"/>
    </location>
</feature>
<keyword evidence="1" id="KW-0472">Membrane</keyword>
<protein>
    <submittedName>
        <fullName evidence="2">Uncharacterized protein</fullName>
    </submittedName>
</protein>
<feature type="non-terminal residue" evidence="2">
    <location>
        <position position="1"/>
    </location>
</feature>
<feature type="non-terminal residue" evidence="2">
    <location>
        <position position="279"/>
    </location>
</feature>
<gene>
    <name evidence="2" type="ORF">S03H2_37115</name>
</gene>
<feature type="transmembrane region" description="Helical" evidence="1">
    <location>
        <begin position="139"/>
        <end position="158"/>
    </location>
</feature>
<feature type="transmembrane region" description="Helical" evidence="1">
    <location>
        <begin position="107"/>
        <end position="133"/>
    </location>
</feature>
<accession>X1GS20</accession>
<evidence type="ECO:0000313" key="2">
    <source>
        <dbReference type="EMBL" id="GAH47660.1"/>
    </source>
</evidence>
<sequence>VILLVMAKSKTEYKTEWKNFWSDENVPQLTKIKLGMEYELLKRYVKKGDKQNFGLFFTRNSKYFPKLSEYIKSREIDETLINDFKMENLLTQWKISLYFNPKFYKNLIYGAIGLIFITLIAIFIGVDIISIFIVRDYVVLQIILIYMMGFVVTSNLLYFKLDLRERNKIFKKINQVHTYIGFLFAVIAMIIFGYMIFQISNLSDPGQKIEAYRLVYAYLIFFLLFAFLNSFSIYSIDTKKKFQYYSFRFINALTQLDEANESVLLFHNINFIYSLIHHI</sequence>
<dbReference type="EMBL" id="BARU01022816">
    <property type="protein sequence ID" value="GAH47660.1"/>
    <property type="molecule type" value="Genomic_DNA"/>
</dbReference>
<dbReference type="AlphaFoldDB" id="X1GS20"/>
<name>X1GS20_9ZZZZ</name>